<proteinExistence type="predicted"/>
<comment type="caution">
    <text evidence="2">The sequence shown here is derived from an EMBL/GenBank/DDBJ whole genome shotgun (WGS) entry which is preliminary data.</text>
</comment>
<dbReference type="Proteomes" id="UP000887116">
    <property type="component" value="Unassembled WGS sequence"/>
</dbReference>
<name>A0A8X6J343_TRICU</name>
<feature type="compositionally biased region" description="Basic and acidic residues" evidence="1">
    <location>
        <begin position="47"/>
        <end position="67"/>
    </location>
</feature>
<keyword evidence="3" id="KW-1185">Reference proteome</keyword>
<dbReference type="AlphaFoldDB" id="A0A8X6J343"/>
<gene>
    <name evidence="2" type="ORF">TNCT_192681</name>
</gene>
<reference evidence="2" key="1">
    <citation type="submission" date="2020-07" db="EMBL/GenBank/DDBJ databases">
        <title>Multicomponent nature underlies the extraordinary mechanical properties of spider dragline silk.</title>
        <authorList>
            <person name="Kono N."/>
            <person name="Nakamura H."/>
            <person name="Mori M."/>
            <person name="Yoshida Y."/>
            <person name="Ohtoshi R."/>
            <person name="Malay A.D."/>
            <person name="Moran D.A.P."/>
            <person name="Tomita M."/>
            <person name="Numata K."/>
            <person name="Arakawa K."/>
        </authorList>
    </citation>
    <scope>NUCLEOTIDE SEQUENCE</scope>
</reference>
<feature type="region of interest" description="Disordered" evidence="1">
    <location>
        <begin position="43"/>
        <end position="78"/>
    </location>
</feature>
<evidence type="ECO:0000256" key="1">
    <source>
        <dbReference type="SAM" id="MobiDB-lite"/>
    </source>
</evidence>
<evidence type="ECO:0000313" key="3">
    <source>
        <dbReference type="Proteomes" id="UP000887116"/>
    </source>
</evidence>
<sequence length="78" mass="8719">MRLVLDGLADKRVDTPPFLIVSPVSFRGPPLLFLMNLFSRSAADGPGEEHRFRPDRRFPGLGDRRIPEATPTATTCIR</sequence>
<organism evidence="2 3">
    <name type="scientific">Trichonephila clavata</name>
    <name type="common">Joro spider</name>
    <name type="synonym">Nephila clavata</name>
    <dbReference type="NCBI Taxonomy" id="2740835"/>
    <lineage>
        <taxon>Eukaryota</taxon>
        <taxon>Metazoa</taxon>
        <taxon>Ecdysozoa</taxon>
        <taxon>Arthropoda</taxon>
        <taxon>Chelicerata</taxon>
        <taxon>Arachnida</taxon>
        <taxon>Araneae</taxon>
        <taxon>Araneomorphae</taxon>
        <taxon>Entelegynae</taxon>
        <taxon>Araneoidea</taxon>
        <taxon>Nephilidae</taxon>
        <taxon>Trichonephila</taxon>
    </lineage>
</organism>
<dbReference type="EMBL" id="BMAO01033424">
    <property type="protein sequence ID" value="GFQ89460.1"/>
    <property type="molecule type" value="Genomic_DNA"/>
</dbReference>
<accession>A0A8X6J343</accession>
<protein>
    <submittedName>
        <fullName evidence="2">Uncharacterized protein</fullName>
    </submittedName>
</protein>
<evidence type="ECO:0000313" key="2">
    <source>
        <dbReference type="EMBL" id="GFQ89460.1"/>
    </source>
</evidence>